<evidence type="ECO:0000313" key="3">
    <source>
        <dbReference type="Proteomes" id="UP001518990"/>
    </source>
</evidence>
<dbReference type="GO" id="GO:0016740">
    <property type="term" value="F:transferase activity"/>
    <property type="evidence" value="ECO:0007669"/>
    <property type="project" value="UniProtKB-KW"/>
</dbReference>
<proteinExistence type="predicted"/>
<protein>
    <submittedName>
        <fullName evidence="2">CoA transferase</fullName>
    </submittedName>
</protein>
<dbReference type="InterPro" id="IPR044855">
    <property type="entry name" value="CoA-Trfase_III_dom3_sf"/>
</dbReference>
<gene>
    <name evidence="2" type="ORF">IAI60_09805</name>
</gene>
<dbReference type="InterPro" id="IPR003673">
    <property type="entry name" value="CoA-Trfase_fam_III"/>
</dbReference>
<dbReference type="PANTHER" id="PTHR48207:SF3">
    <property type="entry name" value="SUCCINATE--HYDROXYMETHYLGLUTARATE COA-TRANSFERASE"/>
    <property type="match status" value="1"/>
</dbReference>
<dbReference type="PANTHER" id="PTHR48207">
    <property type="entry name" value="SUCCINATE--HYDROXYMETHYLGLUTARATE COA-TRANSFERASE"/>
    <property type="match status" value="1"/>
</dbReference>
<evidence type="ECO:0000313" key="2">
    <source>
        <dbReference type="EMBL" id="MBO1074901.1"/>
    </source>
</evidence>
<evidence type="ECO:0000256" key="1">
    <source>
        <dbReference type="ARBA" id="ARBA00022679"/>
    </source>
</evidence>
<reference evidence="2 3" key="1">
    <citation type="submission" date="2020-09" db="EMBL/GenBank/DDBJ databases">
        <title>Roseomonas.</title>
        <authorList>
            <person name="Zhu W."/>
        </authorList>
    </citation>
    <scope>NUCLEOTIDE SEQUENCE [LARGE SCALE GENOMIC DNA]</scope>
    <source>
        <strain evidence="2 3">1311</strain>
    </source>
</reference>
<keyword evidence="3" id="KW-1185">Reference proteome</keyword>
<dbReference type="Gene3D" id="3.40.50.10540">
    <property type="entry name" value="Crotonobetainyl-coa:carnitine coa-transferase, domain 1"/>
    <property type="match status" value="1"/>
</dbReference>
<keyword evidence="1 2" id="KW-0808">Transferase</keyword>
<dbReference type="Pfam" id="PF02515">
    <property type="entry name" value="CoA_transf_3"/>
    <property type="match status" value="1"/>
</dbReference>
<comment type="caution">
    <text evidence="2">The sequence shown here is derived from an EMBL/GenBank/DDBJ whole genome shotgun (WGS) entry which is preliminary data.</text>
</comment>
<organism evidence="2 3">
    <name type="scientific">Roseomonas marmotae</name>
    <dbReference type="NCBI Taxonomy" id="2768161"/>
    <lineage>
        <taxon>Bacteria</taxon>
        <taxon>Pseudomonadati</taxon>
        <taxon>Pseudomonadota</taxon>
        <taxon>Alphaproteobacteria</taxon>
        <taxon>Acetobacterales</taxon>
        <taxon>Roseomonadaceae</taxon>
        <taxon>Roseomonas</taxon>
    </lineage>
</organism>
<dbReference type="EMBL" id="JACTNF010000008">
    <property type="protein sequence ID" value="MBO1074901.1"/>
    <property type="molecule type" value="Genomic_DNA"/>
</dbReference>
<dbReference type="InterPro" id="IPR023606">
    <property type="entry name" value="CoA-Trfase_III_dom_1_sf"/>
</dbReference>
<name>A0ABS3KEW7_9PROT</name>
<dbReference type="SUPFAM" id="SSF89796">
    <property type="entry name" value="CoA-transferase family III (CaiB/BaiF)"/>
    <property type="match status" value="1"/>
</dbReference>
<dbReference type="InterPro" id="IPR050483">
    <property type="entry name" value="CoA-transferase_III_domain"/>
</dbReference>
<dbReference type="RefSeq" id="WP_207446761.1">
    <property type="nucleotide sequence ID" value="NZ_CP061091.1"/>
</dbReference>
<accession>A0ABS3KEW7</accession>
<sequence>MPDTPLPSHAAEGKGLARSPGALAGLKVVDLTRVLGGPYCTMILADHGAEVIKIEPPQGDEVREWGPPFLPHEGERGDASYFIGVNRNKQSIALDLSQPAGREVLLRLLEDADVLVENFKPGAMEKWGLGYEEVLRHRFPTLVHCRVSGFGATGPRGGLPGYDAIIQAMVGLMSINGTPESGPTRMATPIVDLATGLYSVIGILMALQERARSGQGQYVDMTLHDCGMALLHPQAANFLLNNKRPKATGNPHPNISPYSAFRTATCQIFVACGNDPAFRKFCAYLDLPDLPVDPRFRSNGDRVTNRDALTAILEEKLVTRDGHALCDELLAIGLPAGPVLHVDEALAEPHTAHREMVTELGEFRALGTPIKLSRTPGGTRSAPPRFNQHGDEVLARHGYTPEQIEALKHEGVLVEKRR</sequence>
<dbReference type="Proteomes" id="UP001518990">
    <property type="component" value="Unassembled WGS sequence"/>
</dbReference>
<dbReference type="Gene3D" id="3.30.1540.10">
    <property type="entry name" value="formyl-coa transferase, domain 3"/>
    <property type="match status" value="1"/>
</dbReference>